<keyword evidence="6" id="KW-1185">Reference proteome</keyword>
<keyword evidence="4" id="KW-0472">Membrane</keyword>
<dbReference type="InterPro" id="IPR015915">
    <property type="entry name" value="Kelch-typ_b-propeller"/>
</dbReference>
<dbReference type="Gene3D" id="2.120.10.80">
    <property type="entry name" value="Kelch-type beta propeller"/>
    <property type="match status" value="1"/>
</dbReference>
<accession>A0A175W2P2</accession>
<dbReference type="OrthoDB" id="540004at2759"/>
<dbReference type="PANTHER" id="PTHR47435">
    <property type="entry name" value="KELCH REPEAT PROTEIN (AFU_ORTHOLOGUE AFUA_5G12780)"/>
    <property type="match status" value="1"/>
</dbReference>
<dbReference type="InterPro" id="IPR011043">
    <property type="entry name" value="Gal_Oxase/kelch_b-propeller"/>
</dbReference>
<reference evidence="5 6" key="1">
    <citation type="journal article" date="2016" name="Genome Announc.">
        <title>Genome Sequence of Madurella mycetomatis mm55, Isolated from a Human Mycetoma Case in Sudan.</title>
        <authorList>
            <person name="Smit S."/>
            <person name="Derks M.F."/>
            <person name="Bervoets S."/>
            <person name="Fahal A."/>
            <person name="van Leeuwen W."/>
            <person name="van Belkum A."/>
            <person name="van de Sande W.W."/>
        </authorList>
    </citation>
    <scope>NUCLEOTIDE SEQUENCE [LARGE SCALE GENOMIC DNA]</scope>
    <source>
        <strain evidence="6">mm55</strain>
    </source>
</reference>
<keyword evidence="4" id="KW-0812">Transmembrane</keyword>
<protein>
    <submittedName>
        <fullName evidence="5">Autophagy-related protein 3</fullName>
    </submittedName>
</protein>
<dbReference type="STRING" id="100816.A0A175W2P2"/>
<evidence type="ECO:0000256" key="2">
    <source>
        <dbReference type="ARBA" id="ARBA00023004"/>
    </source>
</evidence>
<organism evidence="5 6">
    <name type="scientific">Madurella mycetomatis</name>
    <dbReference type="NCBI Taxonomy" id="100816"/>
    <lineage>
        <taxon>Eukaryota</taxon>
        <taxon>Fungi</taxon>
        <taxon>Dikarya</taxon>
        <taxon>Ascomycota</taxon>
        <taxon>Pezizomycotina</taxon>
        <taxon>Sordariomycetes</taxon>
        <taxon>Sordariomycetidae</taxon>
        <taxon>Sordariales</taxon>
        <taxon>Sordariales incertae sedis</taxon>
        <taxon>Madurella</taxon>
    </lineage>
</organism>
<comment type="caution">
    <text evidence="5">The sequence shown here is derived from an EMBL/GenBank/DDBJ whole genome shotgun (WGS) entry which is preliminary data.</text>
</comment>
<feature type="compositionally biased region" description="Basic residues" evidence="3">
    <location>
        <begin position="769"/>
        <end position="779"/>
    </location>
</feature>
<feature type="compositionally biased region" description="Polar residues" evidence="3">
    <location>
        <begin position="540"/>
        <end position="559"/>
    </location>
</feature>
<feature type="compositionally biased region" description="Polar residues" evidence="3">
    <location>
        <begin position="482"/>
        <end position="494"/>
    </location>
</feature>
<evidence type="ECO:0000313" key="6">
    <source>
        <dbReference type="Proteomes" id="UP000078237"/>
    </source>
</evidence>
<dbReference type="SUPFAM" id="SSF50965">
    <property type="entry name" value="Galactose oxidase, central domain"/>
    <property type="match status" value="1"/>
</dbReference>
<evidence type="ECO:0000256" key="1">
    <source>
        <dbReference type="ARBA" id="ARBA00022737"/>
    </source>
</evidence>
<dbReference type="VEuPathDB" id="FungiDB:MMYC01_205277"/>
<keyword evidence="1" id="KW-0677">Repeat</keyword>
<dbReference type="GO" id="GO:0019760">
    <property type="term" value="P:glucosinolate metabolic process"/>
    <property type="evidence" value="ECO:0007669"/>
    <property type="project" value="UniProtKB-ARBA"/>
</dbReference>
<feature type="region of interest" description="Disordered" evidence="3">
    <location>
        <begin position="473"/>
        <end position="497"/>
    </location>
</feature>
<name>A0A175W2P2_9PEZI</name>
<dbReference type="AlphaFoldDB" id="A0A175W2P2"/>
<feature type="transmembrane region" description="Helical" evidence="4">
    <location>
        <begin position="502"/>
        <end position="525"/>
    </location>
</feature>
<gene>
    <name evidence="5" type="ORF">MMYC01_205277</name>
</gene>
<feature type="compositionally biased region" description="Low complexity" evidence="3">
    <location>
        <begin position="621"/>
        <end position="651"/>
    </location>
</feature>
<feature type="region of interest" description="Disordered" evidence="3">
    <location>
        <begin position="530"/>
        <end position="595"/>
    </location>
</feature>
<dbReference type="PANTHER" id="PTHR47435:SF4">
    <property type="entry name" value="KELCH REPEAT PROTEIN (AFU_ORTHOLOGUE AFUA_5G12780)"/>
    <property type="match status" value="1"/>
</dbReference>
<dbReference type="Proteomes" id="UP000078237">
    <property type="component" value="Unassembled WGS sequence"/>
</dbReference>
<keyword evidence="4" id="KW-1133">Transmembrane helix</keyword>
<feature type="compositionally biased region" description="Basic and acidic residues" evidence="3">
    <location>
        <begin position="749"/>
        <end position="758"/>
    </location>
</feature>
<keyword evidence="2" id="KW-0408">Iron</keyword>
<evidence type="ECO:0000256" key="4">
    <source>
        <dbReference type="SAM" id="Phobius"/>
    </source>
</evidence>
<evidence type="ECO:0000256" key="3">
    <source>
        <dbReference type="SAM" id="MobiDB-lite"/>
    </source>
</evidence>
<feature type="region of interest" description="Disordered" evidence="3">
    <location>
        <begin position="621"/>
        <end position="657"/>
    </location>
</feature>
<dbReference type="EMBL" id="LCTW02000136">
    <property type="protein sequence ID" value="KXX78018.1"/>
    <property type="molecule type" value="Genomic_DNA"/>
</dbReference>
<proteinExistence type="predicted"/>
<feature type="region of interest" description="Disordered" evidence="3">
    <location>
        <begin position="739"/>
        <end position="779"/>
    </location>
</feature>
<sequence length="779" mass="83711">MTFSALDAAPPAPWPGTASGSIHAGRLCRMPHSSRLSALLPLRISLLILLLAFAEVSRAQLDPVRNFCRRWGHQTAVIDRRLYIDGGFINYNPLAQYPTNYTNFGLHYHELDVPNPTGLMPQLYANLTKNTTIPSVHGGTLWADNVNKRFYLFGGEYYQQPPAPQFTLWSYDTIYEDWESFGSPAQNIGSASYGAGVSVSERGEGYYYGGWKSNNTVPGWAGPPVAVSGLVRYSMDTNSFANHTGPDSTGRAEGAMVFLPIGDGGMLVYFGGVQDPHSNGTVVGQTMETIFLFDVLSSKWYTQNATGAIPQMRRRFCAGATWAPDQSSYNIYLYGGAGMPPDTSGFDDVYILTIPSFQYIKMHPIDGNTTGEFPHHSLSCNVIDNAQMLIIGGTFPTIDDCDVPEQFGVHNIDMGQQNPEKALWQIFVTNLTTYTLPDAVVGAVGGSAGGGATKTAPDGGFDSPDLRVLMTRKARIEERTPTRSIPTSTGSPEQENPIPAGAIAGIAVAGAVAALTAFIGIFWFIRRRRRRQKPDRHNPDSASPATTPWNPHTPVTYSPDSPHPHSPFLQSPGNGHYRHPQQPVELPVNTPPPHLPPGVRSWLGPDGVMYELVTTPTTNVGGSTTVLNGSGTPTTESGAGTGATTAASSGGNEPQTKIDADGRLWVQVSPSPTRSPTGSPVGYGLGGLGQGHVPAYYHHHPPHHPASQQQQQHGAEMMYSPGLGIESASQRVVVVAADGPPQELSTEPPRGDGADRALGEGMGWDAAHGRPRHTTFYHP</sequence>
<evidence type="ECO:0000313" key="5">
    <source>
        <dbReference type="EMBL" id="KXX78018.1"/>
    </source>
</evidence>